<dbReference type="Pfam" id="PF00106">
    <property type="entry name" value="adh_short"/>
    <property type="match status" value="1"/>
</dbReference>
<dbReference type="OrthoDB" id="294295at2759"/>
<evidence type="ECO:0000256" key="2">
    <source>
        <dbReference type="RuleBase" id="RU000363"/>
    </source>
</evidence>
<dbReference type="PANTHER" id="PTHR43658:SF8">
    <property type="entry name" value="17-BETA-HYDROXYSTEROID DEHYDROGENASE 14-RELATED"/>
    <property type="match status" value="1"/>
</dbReference>
<dbReference type="Proteomes" id="UP000625711">
    <property type="component" value="Unassembled WGS sequence"/>
</dbReference>
<dbReference type="GO" id="GO:0016491">
    <property type="term" value="F:oxidoreductase activity"/>
    <property type="evidence" value="ECO:0007669"/>
    <property type="project" value="UniProtKB-KW"/>
</dbReference>
<keyword evidence="1" id="KW-0560">Oxidoreductase</keyword>
<dbReference type="AlphaFoldDB" id="A0A834I5L4"/>
<dbReference type="InterPro" id="IPR020904">
    <property type="entry name" value="Sc_DH/Rdtase_CS"/>
</dbReference>
<dbReference type="InterPro" id="IPR036291">
    <property type="entry name" value="NAD(P)-bd_dom_sf"/>
</dbReference>
<dbReference type="SUPFAM" id="SSF51735">
    <property type="entry name" value="NAD(P)-binding Rossmann-fold domains"/>
    <property type="match status" value="1"/>
</dbReference>
<proteinExistence type="inferred from homology"/>
<evidence type="ECO:0000256" key="3">
    <source>
        <dbReference type="SAM" id="MobiDB-lite"/>
    </source>
</evidence>
<gene>
    <name evidence="4" type="ORF">GWI33_012301</name>
</gene>
<protein>
    <submittedName>
        <fullName evidence="4">Uncharacterized protein</fullName>
    </submittedName>
</protein>
<dbReference type="PRINTS" id="PR00080">
    <property type="entry name" value="SDRFAMILY"/>
</dbReference>
<name>A0A834I5L4_RHYFE</name>
<dbReference type="PANTHER" id="PTHR43658">
    <property type="entry name" value="SHORT-CHAIN DEHYDROGENASE/REDUCTASE"/>
    <property type="match status" value="1"/>
</dbReference>
<dbReference type="PROSITE" id="PS00061">
    <property type="entry name" value="ADH_SHORT"/>
    <property type="match status" value="1"/>
</dbReference>
<feature type="region of interest" description="Disordered" evidence="3">
    <location>
        <begin position="130"/>
        <end position="185"/>
    </location>
</feature>
<reference evidence="4" key="1">
    <citation type="submission" date="2020-08" db="EMBL/GenBank/DDBJ databases">
        <title>Genome sequencing and assembly of the red palm weevil Rhynchophorus ferrugineus.</title>
        <authorList>
            <person name="Dias G.B."/>
            <person name="Bergman C.M."/>
            <person name="Manee M."/>
        </authorList>
    </citation>
    <scope>NUCLEOTIDE SEQUENCE</scope>
    <source>
        <strain evidence="4">AA-2017</strain>
        <tissue evidence="4">Whole larva</tissue>
    </source>
</reference>
<evidence type="ECO:0000313" key="4">
    <source>
        <dbReference type="EMBL" id="KAF7274982.1"/>
    </source>
</evidence>
<feature type="compositionally biased region" description="Basic and acidic residues" evidence="3">
    <location>
        <begin position="134"/>
        <end position="164"/>
    </location>
</feature>
<dbReference type="EMBL" id="JAACXV010011673">
    <property type="protein sequence ID" value="KAF7274982.1"/>
    <property type="molecule type" value="Genomic_DNA"/>
</dbReference>
<accession>A0A834I5L4</accession>
<comment type="similarity">
    <text evidence="2">Belongs to the short-chain dehydrogenases/reductases (SDR) family.</text>
</comment>
<evidence type="ECO:0000313" key="5">
    <source>
        <dbReference type="Proteomes" id="UP000625711"/>
    </source>
</evidence>
<dbReference type="InterPro" id="IPR002347">
    <property type="entry name" value="SDR_fam"/>
</dbReference>
<organism evidence="4 5">
    <name type="scientific">Rhynchophorus ferrugineus</name>
    <name type="common">Red palm weevil</name>
    <name type="synonym">Curculio ferrugineus</name>
    <dbReference type="NCBI Taxonomy" id="354439"/>
    <lineage>
        <taxon>Eukaryota</taxon>
        <taxon>Metazoa</taxon>
        <taxon>Ecdysozoa</taxon>
        <taxon>Arthropoda</taxon>
        <taxon>Hexapoda</taxon>
        <taxon>Insecta</taxon>
        <taxon>Pterygota</taxon>
        <taxon>Neoptera</taxon>
        <taxon>Endopterygota</taxon>
        <taxon>Coleoptera</taxon>
        <taxon>Polyphaga</taxon>
        <taxon>Cucujiformia</taxon>
        <taxon>Curculionidae</taxon>
        <taxon>Dryophthorinae</taxon>
        <taxon>Rhynchophorus</taxon>
    </lineage>
</organism>
<keyword evidence="5" id="KW-1185">Reference proteome</keyword>
<evidence type="ECO:0000256" key="1">
    <source>
        <dbReference type="ARBA" id="ARBA00023002"/>
    </source>
</evidence>
<dbReference type="PRINTS" id="PR00081">
    <property type="entry name" value="GDHRDH"/>
</dbReference>
<comment type="caution">
    <text evidence="4">The sequence shown here is derived from an EMBL/GenBank/DDBJ whole genome shotgun (WGS) entry which is preliminary data.</text>
</comment>
<sequence>MAENQPNENGERGVIINTSSILAHRGLENKVAYAASKAGIVGMTLPLAKELSAYGIRVVDIAPGIFSSTTYNELQTSSNGQTSTPGPIFHKCTIELSEVDPPLFVRRDVEACEPYAKTMTPSTVRPCQPIRIKINGDGRPDERNETERELGGGGGVERRQEKKKQPNNNKNGVILTSNATMQSKS</sequence>
<feature type="compositionally biased region" description="Polar residues" evidence="3">
    <location>
        <begin position="174"/>
        <end position="185"/>
    </location>
</feature>
<dbReference type="Gene3D" id="3.40.50.720">
    <property type="entry name" value="NAD(P)-binding Rossmann-like Domain"/>
    <property type="match status" value="1"/>
</dbReference>